<dbReference type="AlphaFoldDB" id="A0A1E3PX62"/>
<protein>
    <submittedName>
        <fullName evidence="1">Uncharacterized protein</fullName>
    </submittedName>
</protein>
<sequence length="62" mass="7187">MQFSVEFPTLCNLSQLIRCFQVAKWQSGFKNRAKVLSSRTPYRTSNYFLRTLPVPPQLVPPV</sequence>
<evidence type="ECO:0000313" key="1">
    <source>
        <dbReference type="EMBL" id="ODQ70019.1"/>
    </source>
</evidence>
<evidence type="ECO:0000313" key="2">
    <source>
        <dbReference type="Proteomes" id="UP000094385"/>
    </source>
</evidence>
<accession>A0A1E3PX62</accession>
<organism evidence="1 2">
    <name type="scientific">Lipomyces starkeyi NRRL Y-11557</name>
    <dbReference type="NCBI Taxonomy" id="675824"/>
    <lineage>
        <taxon>Eukaryota</taxon>
        <taxon>Fungi</taxon>
        <taxon>Dikarya</taxon>
        <taxon>Ascomycota</taxon>
        <taxon>Saccharomycotina</taxon>
        <taxon>Lipomycetes</taxon>
        <taxon>Lipomycetales</taxon>
        <taxon>Lipomycetaceae</taxon>
        <taxon>Lipomyces</taxon>
    </lineage>
</organism>
<dbReference type="Proteomes" id="UP000094385">
    <property type="component" value="Unassembled WGS sequence"/>
</dbReference>
<proteinExistence type="predicted"/>
<name>A0A1E3PX62_LIPST</name>
<keyword evidence="2" id="KW-1185">Reference proteome</keyword>
<reference evidence="1 2" key="1">
    <citation type="journal article" date="2016" name="Proc. Natl. Acad. Sci. U.S.A.">
        <title>Comparative genomics of biotechnologically important yeasts.</title>
        <authorList>
            <person name="Riley R."/>
            <person name="Haridas S."/>
            <person name="Wolfe K.H."/>
            <person name="Lopes M.R."/>
            <person name="Hittinger C.T."/>
            <person name="Goeker M."/>
            <person name="Salamov A.A."/>
            <person name="Wisecaver J.H."/>
            <person name="Long T.M."/>
            <person name="Calvey C.H."/>
            <person name="Aerts A.L."/>
            <person name="Barry K.W."/>
            <person name="Choi C."/>
            <person name="Clum A."/>
            <person name="Coughlan A.Y."/>
            <person name="Deshpande S."/>
            <person name="Douglass A.P."/>
            <person name="Hanson S.J."/>
            <person name="Klenk H.-P."/>
            <person name="LaButti K.M."/>
            <person name="Lapidus A."/>
            <person name="Lindquist E.A."/>
            <person name="Lipzen A.M."/>
            <person name="Meier-Kolthoff J.P."/>
            <person name="Ohm R.A."/>
            <person name="Otillar R.P."/>
            <person name="Pangilinan J.L."/>
            <person name="Peng Y."/>
            <person name="Rokas A."/>
            <person name="Rosa C.A."/>
            <person name="Scheuner C."/>
            <person name="Sibirny A.A."/>
            <person name="Slot J.C."/>
            <person name="Stielow J.B."/>
            <person name="Sun H."/>
            <person name="Kurtzman C.P."/>
            <person name="Blackwell M."/>
            <person name="Grigoriev I.V."/>
            <person name="Jeffries T.W."/>
        </authorList>
    </citation>
    <scope>NUCLEOTIDE SEQUENCE [LARGE SCALE GENOMIC DNA]</scope>
    <source>
        <strain evidence="1 2">NRRL Y-11557</strain>
    </source>
</reference>
<gene>
    <name evidence="1" type="ORF">LIPSTDRAFT_173097</name>
</gene>
<dbReference type="EMBL" id="KV454301">
    <property type="protein sequence ID" value="ODQ70019.1"/>
    <property type="molecule type" value="Genomic_DNA"/>
</dbReference>